<evidence type="ECO:0000313" key="2">
    <source>
        <dbReference type="Proteomes" id="UP000014009"/>
    </source>
</evidence>
<gene>
    <name evidence="1" type="ORF">IGM_04328</name>
</gene>
<dbReference type="EMBL" id="AHEF01000074">
    <property type="protein sequence ID" value="EOP85953.1"/>
    <property type="molecule type" value="Genomic_DNA"/>
</dbReference>
<comment type="caution">
    <text evidence="1">The sequence shown here is derived from an EMBL/GenBank/DDBJ whole genome shotgun (WGS) entry which is preliminary data.</text>
</comment>
<name>A0A9W5QS47_BACCE</name>
<sequence length="69" mass="8135">MFTENKIKGKSIYKLQYLGETVAICSRNIWGRWEIKSVVFNFSISAKTKHDAICLFEEQYKLFLIGERL</sequence>
<evidence type="ECO:0000313" key="1">
    <source>
        <dbReference type="EMBL" id="EOP85953.1"/>
    </source>
</evidence>
<reference evidence="1 2" key="1">
    <citation type="submission" date="2012-12" db="EMBL/GenBank/DDBJ databases">
        <title>The Genome Sequence of Bacillus cereus HuB4-4.</title>
        <authorList>
            <consortium name="The Broad Institute Genome Sequencing Platform"/>
            <consortium name="The Broad Institute Genome Sequencing Center for Infectious Disease"/>
            <person name="Feldgarden M."/>
            <person name="Van der Auwera G.A."/>
            <person name="Mahillon J."/>
            <person name="Duprez V."/>
            <person name="Timmery S."/>
            <person name="Mattelet C."/>
            <person name="Dierick K."/>
            <person name="Sun M."/>
            <person name="Yu Z."/>
            <person name="Zhu L."/>
            <person name="Hu X."/>
            <person name="Shank E.B."/>
            <person name="Swiecicka I."/>
            <person name="Hansen B.M."/>
            <person name="Andrup L."/>
            <person name="Walker B."/>
            <person name="Young S.K."/>
            <person name="Zeng Q."/>
            <person name="Gargeya S."/>
            <person name="Fitzgerald M."/>
            <person name="Haas B."/>
            <person name="Abouelleil A."/>
            <person name="Alvarado L."/>
            <person name="Arachchi H.M."/>
            <person name="Berlin A.M."/>
            <person name="Chapman S.B."/>
            <person name="Dewar J."/>
            <person name="Goldberg J."/>
            <person name="Griggs A."/>
            <person name="Gujja S."/>
            <person name="Hansen M."/>
            <person name="Howarth C."/>
            <person name="Imamovic A."/>
            <person name="Larimer J."/>
            <person name="McCowan C."/>
            <person name="Murphy C."/>
            <person name="Neiman D."/>
            <person name="Pearson M."/>
            <person name="Priest M."/>
            <person name="Roberts A."/>
            <person name="Saif S."/>
            <person name="Shea T."/>
            <person name="Sisk P."/>
            <person name="Sykes S."/>
            <person name="Wortman J."/>
            <person name="Nusbaum C."/>
            <person name="Birren B."/>
        </authorList>
    </citation>
    <scope>NUCLEOTIDE SEQUENCE [LARGE SCALE GENOMIC DNA]</scope>
    <source>
        <strain evidence="1 2">HuB4-4</strain>
    </source>
</reference>
<organism evidence="1 2">
    <name type="scientific">Bacillus cereus HuB4-4</name>
    <dbReference type="NCBI Taxonomy" id="1053211"/>
    <lineage>
        <taxon>Bacteria</taxon>
        <taxon>Bacillati</taxon>
        <taxon>Bacillota</taxon>
        <taxon>Bacilli</taxon>
        <taxon>Bacillales</taxon>
        <taxon>Bacillaceae</taxon>
        <taxon>Bacillus</taxon>
        <taxon>Bacillus cereus group</taxon>
    </lineage>
</organism>
<dbReference type="Proteomes" id="UP000014009">
    <property type="component" value="Unassembled WGS sequence"/>
</dbReference>
<proteinExistence type="predicted"/>
<dbReference type="RefSeq" id="WP_016098857.1">
    <property type="nucleotide sequence ID" value="NZ_KB976537.1"/>
</dbReference>
<accession>A0A9W5QS47</accession>
<protein>
    <submittedName>
        <fullName evidence="1">Uncharacterized protein</fullName>
    </submittedName>
</protein>
<dbReference type="AlphaFoldDB" id="A0A9W5QS47"/>